<comment type="caution">
    <text evidence="2">The sequence shown here is derived from an EMBL/GenBank/DDBJ whole genome shotgun (WGS) entry which is preliminary data.</text>
</comment>
<protein>
    <recommendedName>
        <fullName evidence="4">Ion transport domain-containing protein</fullName>
    </recommendedName>
</protein>
<dbReference type="OrthoDB" id="9785285at2"/>
<keyword evidence="1" id="KW-0472">Membrane</keyword>
<keyword evidence="3" id="KW-1185">Reference proteome</keyword>
<keyword evidence="1" id="KW-0812">Transmembrane</keyword>
<sequence>MKKNPFLLIAIIPLDSIFQLARITQIIQLFRLKTMTKYFASPLVKKLKKRRLILLLPYNLLLVFLFTIPLFHLEPAVHSYKDAFKECLFALVFFGKSDLQPVKVTGNVIIVTLTILGVVMHAVIISYILAAALELRVVQIFLKKFRSKNKNM</sequence>
<accession>A0A429Y740</accession>
<name>A0A429Y740_9BACI</name>
<organism evidence="2 3">
    <name type="scientific">Siminovitchia acidinfaciens</name>
    <dbReference type="NCBI Taxonomy" id="2321395"/>
    <lineage>
        <taxon>Bacteria</taxon>
        <taxon>Bacillati</taxon>
        <taxon>Bacillota</taxon>
        <taxon>Bacilli</taxon>
        <taxon>Bacillales</taxon>
        <taxon>Bacillaceae</taxon>
        <taxon>Siminovitchia</taxon>
    </lineage>
</organism>
<evidence type="ECO:0000256" key="1">
    <source>
        <dbReference type="SAM" id="Phobius"/>
    </source>
</evidence>
<feature type="transmembrane region" description="Helical" evidence="1">
    <location>
        <begin position="109"/>
        <end position="142"/>
    </location>
</feature>
<dbReference type="Proteomes" id="UP000287156">
    <property type="component" value="Unassembled WGS sequence"/>
</dbReference>
<proteinExistence type="predicted"/>
<reference evidence="2" key="1">
    <citation type="submission" date="2018-12" db="EMBL/GenBank/DDBJ databases">
        <authorList>
            <person name="Sun L."/>
            <person name="Chen Z."/>
        </authorList>
    </citation>
    <scope>NUCLEOTIDE SEQUENCE [LARGE SCALE GENOMIC DNA]</scope>
    <source>
        <strain evidence="2">3-2-2</strain>
    </source>
</reference>
<feature type="transmembrane region" description="Helical" evidence="1">
    <location>
        <begin position="51"/>
        <end position="71"/>
    </location>
</feature>
<dbReference type="Gene3D" id="1.10.287.70">
    <property type="match status" value="1"/>
</dbReference>
<dbReference type="AlphaFoldDB" id="A0A429Y740"/>
<dbReference type="SUPFAM" id="SSF81324">
    <property type="entry name" value="Voltage-gated potassium channels"/>
    <property type="match status" value="1"/>
</dbReference>
<evidence type="ECO:0008006" key="4">
    <source>
        <dbReference type="Google" id="ProtNLM"/>
    </source>
</evidence>
<keyword evidence="1" id="KW-1133">Transmembrane helix</keyword>
<gene>
    <name evidence="2" type="ORF">D4T97_001545</name>
</gene>
<dbReference type="EMBL" id="QYTV02000001">
    <property type="protein sequence ID" value="RST77208.1"/>
    <property type="molecule type" value="Genomic_DNA"/>
</dbReference>
<evidence type="ECO:0000313" key="3">
    <source>
        <dbReference type="Proteomes" id="UP000287156"/>
    </source>
</evidence>
<evidence type="ECO:0000313" key="2">
    <source>
        <dbReference type="EMBL" id="RST77208.1"/>
    </source>
</evidence>